<organism evidence="1 2">
    <name type="scientific">Sphaerisporangium flaviroseum</name>
    <dbReference type="NCBI Taxonomy" id="509199"/>
    <lineage>
        <taxon>Bacteria</taxon>
        <taxon>Bacillati</taxon>
        <taxon>Actinomycetota</taxon>
        <taxon>Actinomycetes</taxon>
        <taxon>Streptosporangiales</taxon>
        <taxon>Streptosporangiaceae</taxon>
        <taxon>Sphaerisporangium</taxon>
    </lineage>
</organism>
<protein>
    <submittedName>
        <fullName evidence="1">SAM-dependent methyltransferase</fullName>
    </submittedName>
</protein>
<comment type="caution">
    <text evidence="1">The sequence shown here is derived from an EMBL/GenBank/DDBJ whole genome shotgun (WGS) entry which is preliminary data.</text>
</comment>
<sequence length="272" mass="30200">MTDEVRRVGAGLDTSTPNFARIGNYFIGGKDNFAADREAAEQILAIAPEIRTMAREVQAFQVRVIRYLVEQGITQFIHIGAGIPSRQNTHEIAQSLIPEARVVYVATDPVVLSHSRALLATDSRTGVVEGDVLHPAELVADPILRQIIDVERPLAVVITGALQYIPDEDDPFKRVAELRDWMPAGSYLAIAHIVFDSRPEAAAPIVEVYRRVFNRMEDASRTRDQVQGFLDGLEPVEPGLVYVRQWRPDNPLNLHRPEKAWVVGGVGRKTGP</sequence>
<dbReference type="GO" id="GO:0008168">
    <property type="term" value="F:methyltransferase activity"/>
    <property type="evidence" value="ECO:0007669"/>
    <property type="project" value="UniProtKB-KW"/>
</dbReference>
<keyword evidence="2" id="KW-1185">Reference proteome</keyword>
<dbReference type="InterPro" id="IPR029063">
    <property type="entry name" value="SAM-dependent_MTases_sf"/>
</dbReference>
<keyword evidence="1" id="KW-0489">Methyltransferase</keyword>
<dbReference type="Gene3D" id="3.40.50.150">
    <property type="entry name" value="Vaccinia Virus protein VP39"/>
    <property type="match status" value="1"/>
</dbReference>
<dbReference type="RefSeq" id="WP_344944136.1">
    <property type="nucleotide sequence ID" value="NZ_BAAAZR010000017.1"/>
</dbReference>
<dbReference type="GO" id="GO:0032259">
    <property type="term" value="P:methylation"/>
    <property type="evidence" value="ECO:0007669"/>
    <property type="project" value="UniProtKB-KW"/>
</dbReference>
<dbReference type="SUPFAM" id="SSF53335">
    <property type="entry name" value="S-adenosyl-L-methionine-dependent methyltransferases"/>
    <property type="match status" value="1"/>
</dbReference>
<name>A0ABP7IM82_9ACTN</name>
<gene>
    <name evidence="1" type="ORF">GCM10022226_47500</name>
</gene>
<dbReference type="InterPro" id="IPR006764">
    <property type="entry name" value="SAM_dep_MeTrfase_SAV2177_type"/>
</dbReference>
<dbReference type="EMBL" id="BAAAZR010000017">
    <property type="protein sequence ID" value="GAA3821701.1"/>
    <property type="molecule type" value="Genomic_DNA"/>
</dbReference>
<reference evidence="2" key="1">
    <citation type="journal article" date="2019" name="Int. J. Syst. Evol. Microbiol.">
        <title>The Global Catalogue of Microorganisms (GCM) 10K type strain sequencing project: providing services to taxonomists for standard genome sequencing and annotation.</title>
        <authorList>
            <consortium name="The Broad Institute Genomics Platform"/>
            <consortium name="The Broad Institute Genome Sequencing Center for Infectious Disease"/>
            <person name="Wu L."/>
            <person name="Ma J."/>
        </authorList>
    </citation>
    <scope>NUCLEOTIDE SEQUENCE [LARGE SCALE GENOMIC DNA]</scope>
    <source>
        <strain evidence="2">JCM 16908</strain>
    </source>
</reference>
<proteinExistence type="predicted"/>
<evidence type="ECO:0000313" key="1">
    <source>
        <dbReference type="EMBL" id="GAA3821701.1"/>
    </source>
</evidence>
<evidence type="ECO:0000313" key="2">
    <source>
        <dbReference type="Proteomes" id="UP001500888"/>
    </source>
</evidence>
<dbReference type="PIRSF" id="PIRSF017393">
    <property type="entry name" value="MTase_SAV2177"/>
    <property type="match status" value="1"/>
</dbReference>
<accession>A0ABP7IM82</accession>
<dbReference type="Pfam" id="PF04672">
    <property type="entry name" value="Methyltransf_19"/>
    <property type="match status" value="1"/>
</dbReference>
<keyword evidence="1" id="KW-0808">Transferase</keyword>
<dbReference type="Proteomes" id="UP001500888">
    <property type="component" value="Unassembled WGS sequence"/>
</dbReference>